<gene>
    <name evidence="3" type="ORF">CQR80_08895</name>
</gene>
<evidence type="ECO:0000256" key="2">
    <source>
        <dbReference type="SAM" id="Phobius"/>
    </source>
</evidence>
<keyword evidence="4" id="KW-1185">Reference proteome</keyword>
<dbReference type="Pfam" id="PF10883">
    <property type="entry name" value="DUF2681"/>
    <property type="match status" value="1"/>
</dbReference>
<dbReference type="EMBL" id="PCGW01000018">
    <property type="protein sequence ID" value="PHO20046.1"/>
    <property type="molecule type" value="Genomic_DNA"/>
</dbReference>
<feature type="transmembrane region" description="Helical" evidence="2">
    <location>
        <begin position="6"/>
        <end position="23"/>
    </location>
</feature>
<reference evidence="3 4" key="1">
    <citation type="submission" date="2017-10" db="EMBL/GenBank/DDBJ databases">
        <title>Draft genome sequences of Aggregatibacter actinomycetemcomitans strains 310a and 310b.</title>
        <authorList>
            <person name="May A.C."/>
            <person name="Ohta H."/>
            <person name="Maeda H."/>
            <person name="Kokeguchi S."/>
            <person name="Cugini C."/>
        </authorList>
    </citation>
    <scope>NUCLEOTIDE SEQUENCE [LARGE SCALE GENOMIC DNA]</scope>
    <source>
        <strain evidence="3 4">310b</strain>
    </source>
</reference>
<feature type="coiled-coil region" evidence="1">
    <location>
        <begin position="25"/>
        <end position="66"/>
    </location>
</feature>
<keyword evidence="2" id="KW-1133">Transmembrane helix</keyword>
<dbReference type="RefSeq" id="WP_005543139.1">
    <property type="nucleotide sequence ID" value="NZ_JABJYZ010000123.1"/>
</dbReference>
<keyword evidence="2" id="KW-0472">Membrane</keyword>
<keyword evidence="2" id="KW-0812">Transmembrane</keyword>
<evidence type="ECO:0000256" key="1">
    <source>
        <dbReference type="SAM" id="Coils"/>
    </source>
</evidence>
<evidence type="ECO:0000313" key="3">
    <source>
        <dbReference type="EMBL" id="PHO20046.1"/>
    </source>
</evidence>
<protein>
    <submittedName>
        <fullName evidence="3">DUF2681 domain-containing protein</fullName>
    </submittedName>
</protein>
<organism evidence="3 4">
    <name type="scientific">Aggregatibacter actinomycetemcomitans</name>
    <name type="common">Actinobacillus actinomycetemcomitans</name>
    <name type="synonym">Haemophilus actinomycetemcomitans</name>
    <dbReference type="NCBI Taxonomy" id="714"/>
    <lineage>
        <taxon>Bacteria</taxon>
        <taxon>Pseudomonadati</taxon>
        <taxon>Pseudomonadota</taxon>
        <taxon>Gammaproteobacteria</taxon>
        <taxon>Pasteurellales</taxon>
        <taxon>Pasteurellaceae</taxon>
        <taxon>Aggregatibacter</taxon>
    </lineage>
</organism>
<sequence length="94" mass="10581">MISLSLTGAITAAVLVVVGYVYWQIHKIKARAQELARANAELTTQNQQLKTEKVIIEKQVKNYKVKQKNDETTNSLGRDAVIDELRQNGDLRAE</sequence>
<proteinExistence type="predicted"/>
<dbReference type="InterPro" id="IPR020274">
    <property type="entry name" value="Uncharacterised_HI1496"/>
</dbReference>
<evidence type="ECO:0000313" key="4">
    <source>
        <dbReference type="Proteomes" id="UP000226080"/>
    </source>
</evidence>
<comment type="caution">
    <text evidence="3">The sequence shown here is derived from an EMBL/GenBank/DDBJ whole genome shotgun (WGS) entry which is preliminary data.</text>
</comment>
<dbReference type="Proteomes" id="UP000226080">
    <property type="component" value="Unassembled WGS sequence"/>
</dbReference>
<accession>A0A2G1DNY3</accession>
<name>A0A2G1DNY3_AGGAC</name>
<keyword evidence="1" id="KW-0175">Coiled coil</keyword>